<evidence type="ECO:0000313" key="1">
    <source>
        <dbReference type="EMBL" id="EIA09495.1"/>
    </source>
</evidence>
<gene>
    <name evidence="1" type="ORF">HJ01_01401</name>
</gene>
<dbReference type="OrthoDB" id="1366053at2"/>
<comment type="caution">
    <text evidence="1">The sequence shown here is derived from an EMBL/GenBank/DDBJ whole genome shotgun (WGS) entry which is preliminary data.</text>
</comment>
<accession>H7FQE1</accession>
<organism evidence="1 2">
    <name type="scientific">Flavobacterium frigoris (strain PS1)</name>
    <dbReference type="NCBI Taxonomy" id="1086011"/>
    <lineage>
        <taxon>Bacteria</taxon>
        <taxon>Pseudomonadati</taxon>
        <taxon>Bacteroidota</taxon>
        <taxon>Flavobacteriia</taxon>
        <taxon>Flavobacteriales</taxon>
        <taxon>Flavobacteriaceae</taxon>
        <taxon>Flavobacterium</taxon>
    </lineage>
</organism>
<dbReference type="AlphaFoldDB" id="H7FQE1"/>
<evidence type="ECO:0000313" key="2">
    <source>
        <dbReference type="Proteomes" id="UP000005566"/>
    </source>
</evidence>
<name>H7FQE1_FLAFP</name>
<dbReference type="STRING" id="1086011.HJ01_01401"/>
<reference evidence="1 2" key="1">
    <citation type="journal article" date="2014" name="Acta Crystallogr. D">
        <title>Structure-based characterization and antifreeze properties of a hyperactive ice-binding protein from the Antarctic bacterium Flavobacterium frigoris PS1.</title>
        <authorList>
            <person name="Do H."/>
            <person name="Kim S.J."/>
            <person name="Kim H.J."/>
            <person name="Lee J.H."/>
        </authorList>
    </citation>
    <scope>NUCLEOTIDE SEQUENCE [LARGE SCALE GENOMIC DNA]</scope>
    <source>
        <strain evidence="1 2">PS1</strain>
    </source>
</reference>
<dbReference type="EMBL" id="AHKF01000015">
    <property type="protein sequence ID" value="EIA09495.1"/>
    <property type="molecule type" value="Genomic_DNA"/>
</dbReference>
<protein>
    <recommendedName>
        <fullName evidence="3">Lipoprotein</fullName>
    </recommendedName>
</protein>
<dbReference type="PROSITE" id="PS51257">
    <property type="entry name" value="PROKAR_LIPOPROTEIN"/>
    <property type="match status" value="1"/>
</dbReference>
<sequence length="49" mass="5330">MRKLLALLFAISLLVSCGPHRMGCGARGICETPEKQAFEKPEKVSSVKV</sequence>
<evidence type="ECO:0008006" key="3">
    <source>
        <dbReference type="Google" id="ProtNLM"/>
    </source>
</evidence>
<keyword evidence="2" id="KW-1185">Reference proteome</keyword>
<dbReference type="RefSeq" id="WP_007137578.1">
    <property type="nucleotide sequence ID" value="NZ_AHKF01000015.1"/>
</dbReference>
<dbReference type="Proteomes" id="UP000005566">
    <property type="component" value="Unassembled WGS sequence"/>
</dbReference>
<dbReference type="PATRIC" id="fig|1086011.3.peg.1374"/>
<proteinExistence type="predicted"/>